<accession>A0A427AXX0</accession>
<dbReference type="PANTHER" id="PTHR33735:SF2">
    <property type="entry name" value="OS09G0468900 PROTEIN"/>
    <property type="match status" value="1"/>
</dbReference>
<dbReference type="PANTHER" id="PTHR33735">
    <property type="entry name" value="EXPRESSED PROTEIN"/>
    <property type="match status" value="1"/>
</dbReference>
<evidence type="ECO:0000313" key="2">
    <source>
        <dbReference type="EMBL" id="RRT81045.1"/>
    </source>
</evidence>
<dbReference type="AlphaFoldDB" id="A0A427AXX0"/>
<evidence type="ECO:0000256" key="1">
    <source>
        <dbReference type="SAM" id="MobiDB-lite"/>
    </source>
</evidence>
<comment type="caution">
    <text evidence="2">The sequence shown here is derived from an EMBL/GenBank/DDBJ whole genome shotgun (WGS) entry which is preliminary data.</text>
</comment>
<name>A0A427AXX0_ENSVE</name>
<dbReference type="EMBL" id="AMZH03001003">
    <property type="protein sequence ID" value="RRT81045.1"/>
    <property type="molecule type" value="Genomic_DNA"/>
</dbReference>
<proteinExistence type="predicted"/>
<protein>
    <submittedName>
        <fullName evidence="2">Uncharacterized protein</fullName>
    </submittedName>
</protein>
<sequence length="194" mass="21839">FLDPKPPTDLDQFMEKPAMQISSTETEEWIEGFCVADAVEKAAESAAEAVEKMAEVTEKIASDVADELPDGGRLKDKAVQVEQICEEVEKDAEEAEAFIHKVLCDHKIHSFRNEHHYVIYRSGEVTAIRVLSILMSDADGIYPFLFPWPKQVDHLKEEVDTLVEPIIEKGEETEKEIQEQETPINSGVDQPKAT</sequence>
<organism evidence="2 3">
    <name type="scientific">Ensete ventricosum</name>
    <name type="common">Abyssinian banana</name>
    <name type="synonym">Musa ensete</name>
    <dbReference type="NCBI Taxonomy" id="4639"/>
    <lineage>
        <taxon>Eukaryota</taxon>
        <taxon>Viridiplantae</taxon>
        <taxon>Streptophyta</taxon>
        <taxon>Embryophyta</taxon>
        <taxon>Tracheophyta</taxon>
        <taxon>Spermatophyta</taxon>
        <taxon>Magnoliopsida</taxon>
        <taxon>Liliopsida</taxon>
        <taxon>Zingiberales</taxon>
        <taxon>Musaceae</taxon>
        <taxon>Ensete</taxon>
    </lineage>
</organism>
<feature type="compositionally biased region" description="Polar residues" evidence="1">
    <location>
        <begin position="185"/>
        <end position="194"/>
    </location>
</feature>
<evidence type="ECO:0000313" key="3">
    <source>
        <dbReference type="Proteomes" id="UP000287651"/>
    </source>
</evidence>
<feature type="non-terminal residue" evidence="2">
    <location>
        <position position="1"/>
    </location>
</feature>
<gene>
    <name evidence="2" type="ORF">B296_00002379</name>
</gene>
<dbReference type="Proteomes" id="UP000287651">
    <property type="component" value="Unassembled WGS sequence"/>
</dbReference>
<feature type="region of interest" description="Disordered" evidence="1">
    <location>
        <begin position="170"/>
        <end position="194"/>
    </location>
</feature>
<reference evidence="2 3" key="1">
    <citation type="journal article" date="2014" name="Agronomy (Basel)">
        <title>A Draft Genome Sequence for Ensete ventricosum, the Drought-Tolerant Tree Against Hunger.</title>
        <authorList>
            <person name="Harrison J."/>
            <person name="Moore K.A."/>
            <person name="Paszkiewicz K."/>
            <person name="Jones T."/>
            <person name="Grant M."/>
            <person name="Ambacheew D."/>
            <person name="Muzemil S."/>
            <person name="Studholme D.J."/>
        </authorList>
    </citation>
    <scope>NUCLEOTIDE SEQUENCE [LARGE SCALE GENOMIC DNA]</scope>
</reference>